<keyword evidence="1" id="KW-0175">Coiled coil</keyword>
<dbReference type="EMBL" id="JALAQA010000008">
    <property type="protein sequence ID" value="MCY8511248.1"/>
    <property type="molecule type" value="Genomic_DNA"/>
</dbReference>
<proteinExistence type="predicted"/>
<evidence type="ECO:0000313" key="3">
    <source>
        <dbReference type="Proteomes" id="UP001075387"/>
    </source>
</evidence>
<protein>
    <submittedName>
        <fullName evidence="2">Uncharacterized protein</fullName>
    </submittedName>
</protein>
<dbReference type="AlphaFoldDB" id="A0AAP3CW35"/>
<sequence length="126" mass="14880">MQKNILRNKVYEQARRTLEKEIPSLEESIKGIELRMEHLKKEKDRLCKMLDEDKEFVEEASENFGFVKHFFLGYDGSQCGWLLFLNKEFLSDTDGFSYEAVIKKRDADREHGLRPQTLFDAGFLKP</sequence>
<reference evidence="2" key="1">
    <citation type="submission" date="2022-02" db="EMBL/GenBank/DDBJ databases">
        <title>Crop Bioprotection Bacillus Genome Sequencing.</title>
        <authorList>
            <person name="Dunlap C."/>
        </authorList>
    </citation>
    <scope>NUCLEOTIDE SEQUENCE</scope>
    <source>
        <strain evidence="2">CK3O2B-54A</strain>
    </source>
</reference>
<comment type="caution">
    <text evidence="2">The sequence shown here is derived from an EMBL/GenBank/DDBJ whole genome shotgun (WGS) entry which is preliminary data.</text>
</comment>
<evidence type="ECO:0000313" key="2">
    <source>
        <dbReference type="EMBL" id="MCY8511248.1"/>
    </source>
</evidence>
<dbReference type="Proteomes" id="UP001075387">
    <property type="component" value="Unassembled WGS sequence"/>
</dbReference>
<dbReference type="RefSeq" id="WP_268447170.1">
    <property type="nucleotide sequence ID" value="NZ_JALAQA010000008.1"/>
</dbReference>
<evidence type="ECO:0000256" key="1">
    <source>
        <dbReference type="SAM" id="Coils"/>
    </source>
</evidence>
<feature type="coiled-coil region" evidence="1">
    <location>
        <begin position="8"/>
        <end position="49"/>
    </location>
</feature>
<accession>A0AAP3CW35</accession>
<organism evidence="2 3">
    <name type="scientific">Bacillus mojavensis</name>
    <dbReference type="NCBI Taxonomy" id="72360"/>
    <lineage>
        <taxon>Bacteria</taxon>
        <taxon>Bacillati</taxon>
        <taxon>Bacillota</taxon>
        <taxon>Bacilli</taxon>
        <taxon>Bacillales</taxon>
        <taxon>Bacillaceae</taxon>
        <taxon>Bacillus</taxon>
    </lineage>
</organism>
<gene>
    <name evidence="2" type="ORF">MOD07_17065</name>
</gene>
<name>A0AAP3CW35_BACMO</name>